<dbReference type="Pfam" id="PF00057">
    <property type="entry name" value="Ldl_recept_a"/>
    <property type="match status" value="1"/>
</dbReference>
<evidence type="ECO:0000313" key="6">
    <source>
        <dbReference type="EMBL" id="MOY37832.1"/>
    </source>
</evidence>
<dbReference type="InterPro" id="IPR036055">
    <property type="entry name" value="LDL_receptor-like_sf"/>
</dbReference>
<dbReference type="AlphaFoldDB" id="A0A4D5RKY0"/>
<sequence>MESWRAAAFLLWIVARTARCQKNTGIYNRILLNDYCGNAREAKKELRSSAASLSSAIVTAVQRRRRSPGSELCEYEVQTTGGTGLIVAISELNLRMGTLNTSCIDYICIKTKYTLSGENDVFCGKVTSDLNKHWTTSYSIDIEFFSKTPISYFVKGDIVKIIVTSFTEASDGGCGPGEFRCASSRCIFGGYRCDDINNCGDGSDEALFGDSMCLMPKSSLILITLGVANLVITWFSVFYCCVRNALTKKKVLQEDRWGMATPPLLTAIAREGSQQDGSGGAFSSPDNEMTTGPLQVELTRGQDAVAALAADAQEDTTLSPE</sequence>
<dbReference type="CDD" id="cd00112">
    <property type="entry name" value="LDLa"/>
    <property type="match status" value="1"/>
</dbReference>
<evidence type="ECO:0000256" key="2">
    <source>
        <dbReference type="PROSITE-ProRule" id="PRU00124"/>
    </source>
</evidence>
<comment type="caution">
    <text evidence="2">Lacks conserved residue(s) required for the propagation of feature annotation.</text>
</comment>
<feature type="signal peptide" evidence="5">
    <location>
        <begin position="1"/>
        <end position="20"/>
    </location>
</feature>
<dbReference type="VEuPathDB" id="VectorBase:ISCP_008567"/>
<dbReference type="InterPro" id="IPR002172">
    <property type="entry name" value="LDrepeatLR_classA_rpt"/>
</dbReference>
<protein>
    <submittedName>
        <fullName evidence="6">Putative secreted protein</fullName>
    </submittedName>
</protein>
<feature type="chain" id="PRO_5020028154" evidence="5">
    <location>
        <begin position="21"/>
        <end position="321"/>
    </location>
</feature>
<keyword evidence="5" id="KW-0732">Signal</keyword>
<dbReference type="PANTHER" id="PTHR24652">
    <property type="entry name" value="LOW-DENSITY LIPOPROTEIN RECEPTOR CLASS A DOMAIN-CONTAINING PROTEIN 2"/>
    <property type="match status" value="1"/>
</dbReference>
<keyword evidence="1 2" id="KW-1015">Disulfide bond</keyword>
<dbReference type="Gene3D" id="4.10.400.10">
    <property type="entry name" value="Low-density Lipoprotein Receptor"/>
    <property type="match status" value="1"/>
</dbReference>
<feature type="disulfide bond" evidence="2">
    <location>
        <begin position="174"/>
        <end position="186"/>
    </location>
</feature>
<evidence type="ECO:0000256" key="1">
    <source>
        <dbReference type="ARBA" id="ARBA00023157"/>
    </source>
</evidence>
<feature type="compositionally biased region" description="Polar residues" evidence="3">
    <location>
        <begin position="284"/>
        <end position="293"/>
    </location>
</feature>
<evidence type="ECO:0000256" key="4">
    <source>
        <dbReference type="SAM" id="Phobius"/>
    </source>
</evidence>
<dbReference type="SMART" id="SM00192">
    <property type="entry name" value="LDLa"/>
    <property type="match status" value="1"/>
</dbReference>
<feature type="disulfide bond" evidence="2">
    <location>
        <begin position="181"/>
        <end position="199"/>
    </location>
</feature>
<dbReference type="OrthoDB" id="6504632at2759"/>
<proteinExistence type="predicted"/>
<evidence type="ECO:0000256" key="5">
    <source>
        <dbReference type="SAM" id="SignalP"/>
    </source>
</evidence>
<dbReference type="InterPro" id="IPR042333">
    <property type="entry name" value="LRAD2/Mig-13-like"/>
</dbReference>
<accession>A0A4D5RKY0</accession>
<dbReference type="SUPFAM" id="SSF57424">
    <property type="entry name" value="LDL receptor-like module"/>
    <property type="match status" value="1"/>
</dbReference>
<dbReference type="EMBL" id="GHJT01003861">
    <property type="protein sequence ID" value="MOY37832.1"/>
    <property type="molecule type" value="Transcribed_RNA"/>
</dbReference>
<reference evidence="6" key="1">
    <citation type="submission" date="2019-04" db="EMBL/GenBank/DDBJ databases">
        <title>An insight into the mialome of Ixodes scapularis.</title>
        <authorList>
            <person name="Ribeiro J.M."/>
            <person name="Mather T.N."/>
            <person name="Karim S."/>
        </authorList>
    </citation>
    <scope>NUCLEOTIDE SEQUENCE</scope>
</reference>
<feature type="region of interest" description="Disordered" evidence="3">
    <location>
        <begin position="273"/>
        <end position="296"/>
    </location>
</feature>
<name>A0A4D5RKY0_IXOSC</name>
<keyword evidence="4" id="KW-0812">Transmembrane</keyword>
<dbReference type="PROSITE" id="PS50068">
    <property type="entry name" value="LDLRA_2"/>
    <property type="match status" value="1"/>
</dbReference>
<feature type="transmembrane region" description="Helical" evidence="4">
    <location>
        <begin position="220"/>
        <end position="242"/>
    </location>
</feature>
<keyword evidence="4" id="KW-0472">Membrane</keyword>
<evidence type="ECO:0000256" key="3">
    <source>
        <dbReference type="SAM" id="MobiDB-lite"/>
    </source>
</evidence>
<keyword evidence="4" id="KW-1133">Transmembrane helix</keyword>
<organism evidence="6">
    <name type="scientific">Ixodes scapularis</name>
    <name type="common">Black-legged tick</name>
    <name type="synonym">Deer tick</name>
    <dbReference type="NCBI Taxonomy" id="6945"/>
    <lineage>
        <taxon>Eukaryota</taxon>
        <taxon>Metazoa</taxon>
        <taxon>Ecdysozoa</taxon>
        <taxon>Arthropoda</taxon>
        <taxon>Chelicerata</taxon>
        <taxon>Arachnida</taxon>
        <taxon>Acari</taxon>
        <taxon>Parasitiformes</taxon>
        <taxon>Ixodida</taxon>
        <taxon>Ixodoidea</taxon>
        <taxon>Ixodidae</taxon>
        <taxon>Ixodinae</taxon>
        <taxon>Ixodes</taxon>
    </lineage>
</organism>